<proteinExistence type="predicted"/>
<gene>
    <name evidence="1" type="ORF">EK417_09035</name>
</gene>
<reference evidence="1 2" key="1">
    <citation type="submission" date="2019-01" db="EMBL/GenBank/DDBJ databases">
        <authorList>
            <person name="B I."/>
            <person name="Ch S."/>
            <person name="Ch V.R."/>
        </authorList>
    </citation>
    <scope>NUCLEOTIDE SEQUENCE [LARGE SCALE GENOMIC DNA]</scope>
    <source>
        <strain evidence="1 2">JC507</strain>
    </source>
</reference>
<dbReference type="RefSeq" id="WP_136521972.1">
    <property type="nucleotide sequence ID" value="NZ_SDLV01000016.1"/>
</dbReference>
<evidence type="ECO:0000313" key="2">
    <source>
        <dbReference type="Proteomes" id="UP000306038"/>
    </source>
</evidence>
<dbReference type="Proteomes" id="UP000306038">
    <property type="component" value="Unassembled WGS sequence"/>
</dbReference>
<evidence type="ECO:0000313" key="1">
    <source>
        <dbReference type="EMBL" id="THV60720.1"/>
    </source>
</evidence>
<accession>A0ABY2R8H5</accession>
<organism evidence="1 2">
    <name type="scientific">Chryseobacterium candidae</name>
    <dbReference type="NCBI Taxonomy" id="1978493"/>
    <lineage>
        <taxon>Bacteria</taxon>
        <taxon>Pseudomonadati</taxon>
        <taxon>Bacteroidota</taxon>
        <taxon>Flavobacteriia</taxon>
        <taxon>Flavobacteriales</taxon>
        <taxon>Weeksellaceae</taxon>
        <taxon>Chryseobacterium group</taxon>
        <taxon>Chryseobacterium</taxon>
    </lineage>
</organism>
<dbReference type="EMBL" id="SDLV01000016">
    <property type="protein sequence ID" value="THV60720.1"/>
    <property type="molecule type" value="Genomic_DNA"/>
</dbReference>
<protein>
    <submittedName>
        <fullName evidence="1">Uncharacterized protein</fullName>
    </submittedName>
</protein>
<name>A0ABY2R8H5_9FLAO</name>
<keyword evidence="2" id="KW-1185">Reference proteome</keyword>
<sequence>MDKNIEHYAVKEFKSRVDFSSDEGLAFYEKFMGLNYSNRINKHGVMIHNINGIMFTNIKNNIERYSFKMRDMSNDPEDFSKGKSFKSLKNNPAYTKALELSDAKAFESIEQSNAFHFKLMQSVADQL</sequence>
<comment type="caution">
    <text evidence="1">The sequence shown here is derived from an EMBL/GenBank/DDBJ whole genome shotgun (WGS) entry which is preliminary data.</text>
</comment>